<keyword evidence="1 5" id="KW-0963">Cytoplasm</keyword>
<keyword evidence="3 5" id="KW-0810">Translation regulation</keyword>
<comment type="similarity">
    <text evidence="5">Belongs to the FliW family.</text>
</comment>
<proteinExistence type="inferred from homology"/>
<dbReference type="GO" id="GO:0044780">
    <property type="term" value="P:bacterial-type flagellum assembly"/>
    <property type="evidence" value="ECO:0007669"/>
    <property type="project" value="UniProtKB-UniRule"/>
</dbReference>
<dbReference type="GO" id="GO:0005737">
    <property type="term" value="C:cytoplasm"/>
    <property type="evidence" value="ECO:0007669"/>
    <property type="project" value="UniProtKB-SubCell"/>
</dbReference>
<dbReference type="Gene3D" id="2.30.290.10">
    <property type="entry name" value="BH3618-like"/>
    <property type="match status" value="1"/>
</dbReference>
<dbReference type="PANTHER" id="PTHR39190:SF1">
    <property type="entry name" value="FLAGELLAR ASSEMBLY FACTOR FLIW"/>
    <property type="match status" value="1"/>
</dbReference>
<accession>A0A1I0WKI8</accession>
<evidence type="ECO:0000313" key="6">
    <source>
        <dbReference type="EMBL" id="SFA88738.1"/>
    </source>
</evidence>
<keyword evidence="2 5" id="KW-1005">Bacterial flagellum biogenesis</keyword>
<evidence type="ECO:0000256" key="3">
    <source>
        <dbReference type="ARBA" id="ARBA00022845"/>
    </source>
</evidence>
<dbReference type="EMBL" id="FOJY01000004">
    <property type="protein sequence ID" value="SFA88738.1"/>
    <property type="molecule type" value="Genomic_DNA"/>
</dbReference>
<comment type="subcellular location">
    <subcellularLocation>
        <location evidence="5">Cytoplasm</location>
    </subcellularLocation>
</comment>
<dbReference type="HAMAP" id="MF_01185">
    <property type="entry name" value="FliW"/>
    <property type="match status" value="1"/>
</dbReference>
<comment type="subunit">
    <text evidence="5">Interacts with translational regulator CsrA and flagellin(s).</text>
</comment>
<dbReference type="PANTHER" id="PTHR39190">
    <property type="entry name" value="FLAGELLAR ASSEMBLY FACTOR FLIW"/>
    <property type="match status" value="1"/>
</dbReference>
<dbReference type="GO" id="GO:0006417">
    <property type="term" value="P:regulation of translation"/>
    <property type="evidence" value="ECO:0007669"/>
    <property type="project" value="UniProtKB-KW"/>
</dbReference>
<keyword evidence="7" id="KW-1185">Reference proteome</keyword>
<evidence type="ECO:0000256" key="4">
    <source>
        <dbReference type="ARBA" id="ARBA00023186"/>
    </source>
</evidence>
<keyword evidence="6" id="KW-0966">Cell projection</keyword>
<dbReference type="Proteomes" id="UP000198838">
    <property type="component" value="Unassembled WGS sequence"/>
</dbReference>
<protein>
    <recommendedName>
        <fullName evidence="5">Flagellar assembly factor FliW</fullName>
    </recommendedName>
</protein>
<keyword evidence="6" id="KW-0282">Flagellum</keyword>
<keyword evidence="4 5" id="KW-0143">Chaperone</keyword>
<evidence type="ECO:0000313" key="7">
    <source>
        <dbReference type="Proteomes" id="UP000198838"/>
    </source>
</evidence>
<evidence type="ECO:0000256" key="5">
    <source>
        <dbReference type="HAMAP-Rule" id="MF_01185"/>
    </source>
</evidence>
<dbReference type="InterPro" id="IPR003775">
    <property type="entry name" value="Flagellar_assembly_factor_FliW"/>
</dbReference>
<evidence type="ECO:0000256" key="2">
    <source>
        <dbReference type="ARBA" id="ARBA00022795"/>
    </source>
</evidence>
<evidence type="ECO:0000256" key="1">
    <source>
        <dbReference type="ARBA" id="ARBA00022490"/>
    </source>
</evidence>
<dbReference type="Pfam" id="PF02623">
    <property type="entry name" value="FliW"/>
    <property type="match status" value="1"/>
</dbReference>
<dbReference type="InterPro" id="IPR024046">
    <property type="entry name" value="Flagellar_assmbl_FliW_dom_sf"/>
</dbReference>
<dbReference type="AlphaFoldDB" id="A0A1I0WKI8"/>
<reference evidence="6 7" key="1">
    <citation type="submission" date="2016-10" db="EMBL/GenBank/DDBJ databases">
        <authorList>
            <person name="de Groot N.N."/>
        </authorList>
    </citation>
    <scope>NUCLEOTIDE SEQUENCE [LARGE SCALE GENOMIC DNA]</scope>
    <source>
        <strain evidence="6 7">DSM 5522</strain>
    </source>
</reference>
<dbReference type="OrthoDB" id="9801235at2"/>
<keyword evidence="6" id="KW-0969">Cilium</keyword>
<dbReference type="STRING" id="1120918.SAMN05216249_104112"/>
<sequence>MKAQTRLFGEIDIGEDKIITFKDGMIGLPEYKRYTLIYDLDKKDTGMIKWLQSLDDKDVAFPVIDPSLVIKGYEPFLDLDILSDDEDVKADNIIVLVTLTAPKDITKLSVNLRAPIFINSSTLNAAQCIQNDNSFPIKYYIYDIIKPESKTE</sequence>
<comment type="function">
    <text evidence="5">Acts as an anti-CsrA protein, binds CsrA and prevents it from repressing translation of its target genes, one of which is flagellin. Binds to flagellin and participates in the assembly of the flagellum.</text>
</comment>
<name>A0A1I0WKI8_9FIRM</name>
<dbReference type="RefSeq" id="WP_092870847.1">
    <property type="nucleotide sequence ID" value="NZ_FOJY01000004.1"/>
</dbReference>
<dbReference type="SUPFAM" id="SSF141457">
    <property type="entry name" value="BH3618-like"/>
    <property type="match status" value="1"/>
</dbReference>
<organism evidence="6 7">
    <name type="scientific">Acetitomaculum ruminis DSM 5522</name>
    <dbReference type="NCBI Taxonomy" id="1120918"/>
    <lineage>
        <taxon>Bacteria</taxon>
        <taxon>Bacillati</taxon>
        <taxon>Bacillota</taxon>
        <taxon>Clostridia</taxon>
        <taxon>Lachnospirales</taxon>
        <taxon>Lachnospiraceae</taxon>
        <taxon>Acetitomaculum</taxon>
    </lineage>
</organism>
<gene>
    <name evidence="5" type="primary">fliW</name>
    <name evidence="6" type="ORF">SAMN05216249_104112</name>
</gene>